<accession>A0A061CYP5</accession>
<feature type="region of interest" description="Disordered" evidence="1">
    <location>
        <begin position="1059"/>
        <end position="1078"/>
    </location>
</feature>
<evidence type="ECO:0000313" key="2">
    <source>
        <dbReference type="EMBL" id="CDR93751.1"/>
    </source>
</evidence>
<proteinExistence type="predicted"/>
<sequence>MNGGNFNLRLNVVHRIIPGNVDTEEDARQYVENLAGPGNKVEDLLSRSEHIEQISSDFIQLLEFERSWTPTTGEDATHGKLLYEVVRNALDRDNQSAALLINRLYLRGFAKELIKSVLLYYGINSSPRRKLSCRTKLEGRLKDASSTVRICSGALRCISKTIDVQGERGARRLRFKSNLDYNVAVGVTTLFLDSAVVVDDAVNYENVLQLLHPQSQAAVPIEMQLFVLYVIGERIKGEGVDEAYSDNELPQNAINPSPQLEGNEDAQETQNGTDATDGGNVTHVTGKLPPLYIKGEPASGSGKHGTSAGETSPTSTGVTLGAKKDCITSQERDLHTEVGRKLLWRLAVRWSERNVNASGQETDYVSLAACIIKLLDIVYATGDNVVYQDFDRVAMAISAGTSAKLSTFNATQMYAAIEVAKKLVEITTQMNTLLGIEPSPDLEFTGSENLHEKPLVYLKLACAPFTVETSGRLYRYNSATNELENAPPAALLETDTGDASIPSNDVAEQEHGADISGTNISTAVVFQRQSIDREDYATTGLTNNGEERAYQLTANPSGSVGTANDGGENSYAKRHIEDLVDDIFADVPRASAPKLRFLPTRGWMDPPLHIQQCYERLRNIPVVADVQPDKLFNNALNKPQTLSNLRQRMMVAQTLFYLPMIVDRNEPMLEKYAVSIYQMLVKIDDFQQYNDLMAELMGKGTASQTVLGEGGDRGVVEHHGGHADLPRQVAEKQAILSMISIAALKPIKICEFVCKAVADTEYTVTEKVKMLLSMQKAILTISGKASEELEQPSGSSVNNISKRSDVDIEGGRNIPLIAFRALRRNVVRRPPLTEVSTRSAMPGSSSGSTTNNEDVDEIAIGGNVGAATHPIVPTLAANHNDESALDVESGTGADANGSAESCLPTASRLDEVNCNVKTSGSKQQAGLSQGSQSRILSGEPSSKDPHASHPASATICEDGVRPGMARTATSNIQKIISGDRGDSRTHEHMDAVSPEFISTAQTSTCAGGRPSSDSSVLQGMLNITNGESHSTGIRGRSIALNAKKPHILITPRELNVQPSITAENDKSTTRGSAASNQRKFDENELAAIANVSTSLIMQTIQKHMKSGVAVLSAGPEHAVTVSLLDTLHTCLRYCGGSLSPIVIHDCALMIGQNHYRSSSHDVVLCTNFCKIDATQHYVAYHIETSSMHGNYAEISIGKCLSTAKQCKNGDLESMLFKAGKTHRQLNPCSITLINSQYYTIYLGYVRNETAIHYRLAIYEYYDELWSSQFGSAHLYINTYSLISRRFTIIRHKVFIWLAAYASLPIVH</sequence>
<name>A0A061CYP5_BABBI</name>
<feature type="compositionally biased region" description="Polar residues" evidence="1">
    <location>
        <begin position="834"/>
        <end position="852"/>
    </location>
</feature>
<dbReference type="KEGG" id="bbig:BBBOND_0100800"/>
<evidence type="ECO:0000256" key="1">
    <source>
        <dbReference type="SAM" id="MobiDB-lite"/>
    </source>
</evidence>
<protein>
    <submittedName>
        <fullName evidence="2">Uncharacterized protein</fullName>
    </submittedName>
</protein>
<dbReference type="OrthoDB" id="366448at2759"/>
<feature type="region of interest" description="Disordered" evidence="1">
    <location>
        <begin position="493"/>
        <end position="512"/>
    </location>
</feature>
<dbReference type="VEuPathDB" id="PiroplasmaDB:BBBOND_0100800"/>
<organism evidence="2 3">
    <name type="scientific">Babesia bigemina</name>
    <dbReference type="NCBI Taxonomy" id="5866"/>
    <lineage>
        <taxon>Eukaryota</taxon>
        <taxon>Sar</taxon>
        <taxon>Alveolata</taxon>
        <taxon>Apicomplexa</taxon>
        <taxon>Aconoidasida</taxon>
        <taxon>Piroplasmida</taxon>
        <taxon>Babesiidae</taxon>
        <taxon>Babesia</taxon>
    </lineage>
</organism>
<feature type="compositionally biased region" description="Polar residues" evidence="1">
    <location>
        <begin position="248"/>
        <end position="260"/>
    </location>
</feature>
<reference evidence="3" key="1">
    <citation type="journal article" date="2014" name="Nucleic Acids Res.">
        <title>The evolutionary dynamics of variant antigen genes in Babesia reveal a history of genomic innovation underlying host-parasite interaction.</title>
        <authorList>
            <person name="Jackson A.P."/>
            <person name="Otto T.D."/>
            <person name="Darby A."/>
            <person name="Ramaprasad A."/>
            <person name="Xia D."/>
            <person name="Echaide I.E."/>
            <person name="Farber M."/>
            <person name="Gahlot S."/>
            <person name="Gamble J."/>
            <person name="Gupta D."/>
            <person name="Gupta Y."/>
            <person name="Jackson L."/>
            <person name="Malandrin L."/>
            <person name="Malas T.B."/>
            <person name="Moussa E."/>
            <person name="Nair M."/>
            <person name="Reid A.J."/>
            <person name="Sanders M."/>
            <person name="Sharma J."/>
            <person name="Tracey A."/>
            <person name="Quail M.A."/>
            <person name="Weir W."/>
            <person name="Wastling J.M."/>
            <person name="Hall N."/>
            <person name="Willadsen P."/>
            <person name="Lingelbach K."/>
            <person name="Shiels B."/>
            <person name="Tait A."/>
            <person name="Berriman M."/>
            <person name="Allred D.R."/>
            <person name="Pain A."/>
        </authorList>
    </citation>
    <scope>NUCLEOTIDE SEQUENCE [LARGE SCALE GENOMIC DNA]</scope>
    <source>
        <strain evidence="3">Bond</strain>
    </source>
</reference>
<dbReference type="Proteomes" id="UP000033188">
    <property type="component" value="Chromosome 1"/>
</dbReference>
<feature type="compositionally biased region" description="Polar residues" evidence="1">
    <location>
        <begin position="308"/>
        <end position="318"/>
    </location>
</feature>
<dbReference type="EMBL" id="LK391707">
    <property type="protein sequence ID" value="CDR93751.1"/>
    <property type="molecule type" value="Genomic_DNA"/>
</dbReference>
<dbReference type="GeneID" id="24562292"/>
<keyword evidence="3" id="KW-1185">Reference proteome</keyword>
<evidence type="ECO:0000313" key="3">
    <source>
        <dbReference type="Proteomes" id="UP000033188"/>
    </source>
</evidence>
<feature type="region of interest" description="Disordered" evidence="1">
    <location>
        <begin position="917"/>
        <end position="960"/>
    </location>
</feature>
<dbReference type="RefSeq" id="XP_012765937.1">
    <property type="nucleotide sequence ID" value="XM_012910483.1"/>
</dbReference>
<feature type="region of interest" description="Disordered" evidence="1">
    <location>
        <begin position="248"/>
        <end position="322"/>
    </location>
</feature>
<gene>
    <name evidence="2" type="ORF">BBBOND_0100800</name>
</gene>
<feature type="region of interest" description="Disordered" evidence="1">
    <location>
        <begin position="832"/>
        <end position="852"/>
    </location>
</feature>
<feature type="compositionally biased region" description="Polar residues" evidence="1">
    <location>
        <begin position="917"/>
        <end position="935"/>
    </location>
</feature>